<dbReference type="Proteomes" id="UP000693970">
    <property type="component" value="Unassembled WGS sequence"/>
</dbReference>
<dbReference type="PANTHER" id="PTHR31834">
    <property type="entry name" value="INITIATION-SPECIFIC ALPHA-1,6-MANNOSYLTRANSFERASE"/>
    <property type="match status" value="1"/>
</dbReference>
<gene>
    <name evidence="3" type="ORF">IV203_017591</name>
</gene>
<feature type="region of interest" description="Disordered" evidence="1">
    <location>
        <begin position="353"/>
        <end position="375"/>
    </location>
</feature>
<dbReference type="Pfam" id="PF04488">
    <property type="entry name" value="Gly_transf_sug"/>
    <property type="match status" value="1"/>
</dbReference>
<feature type="compositionally biased region" description="Basic and acidic residues" evidence="1">
    <location>
        <begin position="229"/>
        <end position="241"/>
    </location>
</feature>
<sequence length="489" mass="55991">MMTTILVVILVMTTSNLTISTTIHLVGDHSIIDTDEATTPSTTTTTVTSVSKNVCLHSQNLTLLQDMDRHSATTTRPTHKQQRKQQRGIPQVLYQTAKHRCISTSMYDSTIRPWLDSSDLSYRFYDDSRMENYLNDNSWIHELFPALSLALKCIDHVQMPVMKADIWRYLILWERGGIFADLDVLPVMRPHQHKQQQQQKLQQQDHGDTDDSTSIFYSAATPPLIQELQRGDKPKRNDNHDYTNTNNDSKTETNPEDDHVDDALFVLVDTAGQQVLSQWFLAVQPRHPIMYYAVEEAAFRVLQAKRAIPIQHTGPRALYDATDRFLGTDATTDATTTTKSSRHLQVNRVYYQQQQQPTQNNNNNNSSSSSIGPKRRSFRVLPSSWATNNAFHEVKKTAYRRMNMTHYSDQQNKQQSSKTGRRPYNDGMSCLEFLGGTLPPTVKNGTSTTGSLDASYIYRGRRYSFRNPIPPPPPPNRRPIEETHYYNIH</sequence>
<dbReference type="PANTHER" id="PTHR31834:SF1">
    <property type="entry name" value="INITIATION-SPECIFIC ALPHA-1,6-MANNOSYLTRANSFERASE"/>
    <property type="match status" value="1"/>
</dbReference>
<evidence type="ECO:0000256" key="1">
    <source>
        <dbReference type="SAM" id="MobiDB-lite"/>
    </source>
</evidence>
<protein>
    <submittedName>
        <fullName evidence="3">Glycosyltransferase sugar-binding protein containing DXD motif</fullName>
    </submittedName>
</protein>
<reference evidence="3" key="2">
    <citation type="submission" date="2021-04" db="EMBL/GenBank/DDBJ databases">
        <authorList>
            <person name="Podell S."/>
        </authorList>
    </citation>
    <scope>NUCLEOTIDE SEQUENCE</scope>
    <source>
        <strain evidence="3">Hildebrandi</strain>
    </source>
</reference>
<keyword evidence="2" id="KW-0732">Signal</keyword>
<feature type="chain" id="PRO_5039887984" evidence="2">
    <location>
        <begin position="21"/>
        <end position="489"/>
    </location>
</feature>
<proteinExistence type="predicted"/>
<comment type="caution">
    <text evidence="3">The sequence shown here is derived from an EMBL/GenBank/DDBJ whole genome shotgun (WGS) entry which is preliminary data.</text>
</comment>
<evidence type="ECO:0000313" key="3">
    <source>
        <dbReference type="EMBL" id="KAG7337480.1"/>
    </source>
</evidence>
<feature type="region of interest" description="Disordered" evidence="1">
    <location>
        <begin position="406"/>
        <end position="425"/>
    </location>
</feature>
<feature type="compositionally biased region" description="Low complexity" evidence="1">
    <location>
        <begin position="353"/>
        <end position="370"/>
    </location>
</feature>
<accession>A0A9K3P8C5</accession>
<dbReference type="InterPro" id="IPR039367">
    <property type="entry name" value="Och1-like"/>
</dbReference>
<dbReference type="InterPro" id="IPR007577">
    <property type="entry name" value="GlycoTrfase_DXD_sugar-bd_CS"/>
</dbReference>
<feature type="signal peptide" evidence="2">
    <location>
        <begin position="1"/>
        <end position="20"/>
    </location>
</feature>
<feature type="region of interest" description="Disordered" evidence="1">
    <location>
        <begin position="190"/>
        <end position="213"/>
    </location>
</feature>
<feature type="compositionally biased region" description="Polar residues" evidence="1">
    <location>
        <begin position="406"/>
        <end position="418"/>
    </location>
</feature>
<dbReference type="GO" id="GO:0006487">
    <property type="term" value="P:protein N-linked glycosylation"/>
    <property type="evidence" value="ECO:0007669"/>
    <property type="project" value="TreeGrafter"/>
</dbReference>
<name>A0A9K3P8C5_9STRA</name>
<feature type="compositionally biased region" description="Basic and acidic residues" evidence="1">
    <location>
        <begin position="478"/>
        <end position="489"/>
    </location>
</feature>
<evidence type="ECO:0000256" key="2">
    <source>
        <dbReference type="SAM" id="SignalP"/>
    </source>
</evidence>
<evidence type="ECO:0000313" key="4">
    <source>
        <dbReference type="Proteomes" id="UP000693970"/>
    </source>
</evidence>
<reference evidence="3" key="1">
    <citation type="journal article" date="2021" name="Sci. Rep.">
        <title>Diploid genomic architecture of Nitzschia inconspicua, an elite biomass production diatom.</title>
        <authorList>
            <person name="Oliver A."/>
            <person name="Podell S."/>
            <person name="Pinowska A."/>
            <person name="Traller J.C."/>
            <person name="Smith S.R."/>
            <person name="McClure R."/>
            <person name="Beliaev A."/>
            <person name="Bohutskyi P."/>
            <person name="Hill E.A."/>
            <person name="Rabines A."/>
            <person name="Zheng H."/>
            <person name="Allen L.Z."/>
            <person name="Kuo A."/>
            <person name="Grigoriev I.V."/>
            <person name="Allen A.E."/>
            <person name="Hazlebeck D."/>
            <person name="Allen E.E."/>
        </authorList>
    </citation>
    <scope>NUCLEOTIDE SEQUENCE</scope>
    <source>
        <strain evidence="3">Hildebrandi</strain>
    </source>
</reference>
<feature type="region of interest" description="Disordered" evidence="1">
    <location>
        <begin position="227"/>
        <end position="257"/>
    </location>
</feature>
<organism evidence="3 4">
    <name type="scientific">Nitzschia inconspicua</name>
    <dbReference type="NCBI Taxonomy" id="303405"/>
    <lineage>
        <taxon>Eukaryota</taxon>
        <taxon>Sar</taxon>
        <taxon>Stramenopiles</taxon>
        <taxon>Ochrophyta</taxon>
        <taxon>Bacillariophyta</taxon>
        <taxon>Bacillariophyceae</taxon>
        <taxon>Bacillariophycidae</taxon>
        <taxon>Bacillariales</taxon>
        <taxon>Bacillariaceae</taxon>
        <taxon>Nitzschia</taxon>
    </lineage>
</organism>
<dbReference type="OrthoDB" id="409543at2759"/>
<dbReference type="EMBL" id="JAGRRH010000082">
    <property type="protein sequence ID" value="KAG7337480.1"/>
    <property type="molecule type" value="Genomic_DNA"/>
</dbReference>
<dbReference type="GO" id="GO:0000136">
    <property type="term" value="C:mannan polymerase complex"/>
    <property type="evidence" value="ECO:0007669"/>
    <property type="project" value="TreeGrafter"/>
</dbReference>
<keyword evidence="4" id="KW-1185">Reference proteome</keyword>
<feature type="region of interest" description="Disordered" evidence="1">
    <location>
        <begin position="464"/>
        <end position="489"/>
    </location>
</feature>
<dbReference type="AlphaFoldDB" id="A0A9K3P8C5"/>
<feature type="compositionally biased region" description="Pro residues" evidence="1">
    <location>
        <begin position="468"/>
        <end position="477"/>
    </location>
</feature>
<dbReference type="GO" id="GO:0000009">
    <property type="term" value="F:alpha-1,6-mannosyltransferase activity"/>
    <property type="evidence" value="ECO:0007669"/>
    <property type="project" value="InterPro"/>
</dbReference>